<dbReference type="EMBL" id="JACU01000010">
    <property type="protein sequence ID" value="KMS51896.1"/>
    <property type="molecule type" value="Genomic_DNA"/>
</dbReference>
<keyword evidence="3" id="KW-0786">Thiamine pyrophosphate</keyword>
<evidence type="ECO:0000256" key="1">
    <source>
        <dbReference type="ARBA" id="ARBA00001964"/>
    </source>
</evidence>
<name>A0A0J7XIN3_9SPHN</name>
<keyword evidence="2" id="KW-0560">Oxidoreductase</keyword>
<comment type="cofactor">
    <cofactor evidence="1">
        <name>thiamine diphosphate</name>
        <dbReference type="ChEBI" id="CHEBI:58937"/>
    </cofactor>
</comment>
<evidence type="ECO:0000256" key="4">
    <source>
        <dbReference type="ARBA" id="ARBA00025211"/>
    </source>
</evidence>
<dbReference type="PANTHER" id="PTHR11516:SF60">
    <property type="entry name" value="PYRUVATE DEHYDROGENASE E1 COMPONENT SUBUNIT ALPHA"/>
    <property type="match status" value="1"/>
</dbReference>
<keyword evidence="8" id="KW-1185">Reference proteome</keyword>
<evidence type="ECO:0000313" key="7">
    <source>
        <dbReference type="EMBL" id="KMS51896.1"/>
    </source>
</evidence>
<dbReference type="Proteomes" id="UP000052268">
    <property type="component" value="Unassembled WGS sequence"/>
</dbReference>
<dbReference type="GO" id="GO:0006086">
    <property type="term" value="P:pyruvate decarboxylation to acetyl-CoA"/>
    <property type="evidence" value="ECO:0007669"/>
    <property type="project" value="TreeGrafter"/>
</dbReference>
<dbReference type="InterPro" id="IPR001017">
    <property type="entry name" value="DH_E1"/>
</dbReference>
<dbReference type="PANTHER" id="PTHR11516">
    <property type="entry name" value="PYRUVATE DEHYDROGENASE E1 COMPONENT, ALPHA SUBUNIT BACTERIAL AND ORGANELLAR"/>
    <property type="match status" value="1"/>
</dbReference>
<dbReference type="AlphaFoldDB" id="A0A0J7XIN3"/>
<comment type="function">
    <text evidence="4">The pyruvate dehydrogenase complex catalyzes the overall conversion of pyruvate to acetyl-CoA and CO(2). It contains multiple copies of three enzymatic components: pyruvate dehydrogenase (E1), dihydrolipoamide acetyltransferase (E2) and lipoamide dehydrogenase (E3).</text>
</comment>
<feature type="domain" description="Dehydrogenase E1 component" evidence="6">
    <location>
        <begin position="13"/>
        <end position="310"/>
    </location>
</feature>
<dbReference type="PATRIC" id="fig|1114963.3.peg.4079"/>
<dbReference type="RefSeq" id="WP_059153065.1">
    <property type="nucleotide sequence ID" value="NZ_KQ130457.1"/>
</dbReference>
<evidence type="ECO:0000256" key="3">
    <source>
        <dbReference type="ARBA" id="ARBA00023052"/>
    </source>
</evidence>
<gene>
    <name evidence="7" type="ORF">V474_02305</name>
</gene>
<dbReference type="SUPFAM" id="SSF52518">
    <property type="entry name" value="Thiamin diphosphate-binding fold (THDP-binding)"/>
    <property type="match status" value="1"/>
</dbReference>
<reference evidence="7 8" key="1">
    <citation type="journal article" date="2015" name="G3 (Bethesda)">
        <title>Insights into Ongoing Evolution of the Hexachlorocyclohexane Catabolic Pathway from Comparative Genomics of Ten Sphingomonadaceae Strains.</title>
        <authorList>
            <person name="Pearce S.L."/>
            <person name="Oakeshott J.G."/>
            <person name="Pandey G."/>
        </authorList>
    </citation>
    <scope>NUCLEOTIDE SEQUENCE [LARGE SCALE GENOMIC DNA]</scope>
    <source>
        <strain evidence="7 8">LL02</strain>
    </source>
</reference>
<sequence length="323" mass="34285">MQLPRLTMLDAYMRMQRIRNFEERIVTEFSSGEIPGFIHSYLGQEASAVGTCMHLDDDDYIGSTHRGHGHCIAKGADLKAMMAELYGKRDGLCRGKGGSMHIADLSKGMLGANAIVGGSPPLVLGAALTAKTRRNGKVAVAFTGDGGSNQGTVFEAMNMAVVLKLPAIFIIENNGFGEGTAASYACGTDDLAARAAAFGMPAVAVDGTDFFAVHDAVGEAVALARAGGGPSTVETRCPRFTGHFVGDPQHYRANGEVDVLRRDADPLTLIRRRLIDAGVFDAEQFDALDRDVAAEIDEAVAFARAAPIPDEADLLADVYISYR</sequence>
<accession>A0A0J7XIN3</accession>
<dbReference type="GO" id="GO:0004739">
    <property type="term" value="F:pyruvate dehydrogenase (acetyl-transferring) activity"/>
    <property type="evidence" value="ECO:0007669"/>
    <property type="project" value="UniProtKB-EC"/>
</dbReference>
<proteinExistence type="predicted"/>
<comment type="caution">
    <text evidence="7">The sequence shown here is derived from an EMBL/GenBank/DDBJ whole genome shotgun (WGS) entry which is preliminary data.</text>
</comment>
<organism evidence="7 8">
    <name type="scientific">Novosphingobium barchaimii LL02</name>
    <dbReference type="NCBI Taxonomy" id="1114963"/>
    <lineage>
        <taxon>Bacteria</taxon>
        <taxon>Pseudomonadati</taxon>
        <taxon>Pseudomonadota</taxon>
        <taxon>Alphaproteobacteria</taxon>
        <taxon>Sphingomonadales</taxon>
        <taxon>Sphingomonadaceae</taxon>
        <taxon>Novosphingobium</taxon>
    </lineage>
</organism>
<dbReference type="InterPro" id="IPR050642">
    <property type="entry name" value="PDH_E1_Alpha_Subunit"/>
</dbReference>
<evidence type="ECO:0000313" key="8">
    <source>
        <dbReference type="Proteomes" id="UP000052268"/>
    </source>
</evidence>
<dbReference type="Pfam" id="PF00676">
    <property type="entry name" value="E1_dh"/>
    <property type="match status" value="1"/>
</dbReference>
<dbReference type="OrthoDB" id="9766715at2"/>
<evidence type="ECO:0000256" key="2">
    <source>
        <dbReference type="ARBA" id="ARBA00023002"/>
    </source>
</evidence>
<protein>
    <submittedName>
        <fullName evidence="7">Acetoin:2,6-dichlorophenolindophenol oxidoreductase subunit alpha</fullName>
    </submittedName>
</protein>
<dbReference type="InterPro" id="IPR029061">
    <property type="entry name" value="THDP-binding"/>
</dbReference>
<evidence type="ECO:0000259" key="6">
    <source>
        <dbReference type="Pfam" id="PF00676"/>
    </source>
</evidence>
<dbReference type="CDD" id="cd02000">
    <property type="entry name" value="TPP_E1_PDC_ADC_BCADC"/>
    <property type="match status" value="1"/>
</dbReference>
<comment type="catalytic activity">
    <reaction evidence="5">
        <text>N(6)-[(R)-lipoyl]-L-lysyl-[protein] + pyruvate + H(+) = N(6)-[(R)-S(8)-acetyldihydrolipoyl]-L-lysyl-[protein] + CO2</text>
        <dbReference type="Rhea" id="RHEA:19189"/>
        <dbReference type="Rhea" id="RHEA-COMP:10474"/>
        <dbReference type="Rhea" id="RHEA-COMP:10478"/>
        <dbReference type="ChEBI" id="CHEBI:15361"/>
        <dbReference type="ChEBI" id="CHEBI:15378"/>
        <dbReference type="ChEBI" id="CHEBI:16526"/>
        <dbReference type="ChEBI" id="CHEBI:83099"/>
        <dbReference type="ChEBI" id="CHEBI:83111"/>
        <dbReference type="EC" id="1.2.4.1"/>
    </reaction>
</comment>
<evidence type="ECO:0000256" key="5">
    <source>
        <dbReference type="ARBA" id="ARBA00051231"/>
    </source>
</evidence>
<dbReference type="Gene3D" id="3.40.50.970">
    <property type="match status" value="1"/>
</dbReference>